<evidence type="ECO:0000313" key="5">
    <source>
        <dbReference type="Proteomes" id="UP000028725"/>
    </source>
</evidence>
<evidence type="ECO:0000256" key="1">
    <source>
        <dbReference type="SAM" id="MobiDB-lite"/>
    </source>
</evidence>
<feature type="transmembrane region" description="Helical" evidence="2">
    <location>
        <begin position="50"/>
        <end position="69"/>
    </location>
</feature>
<feature type="domain" description="Peptidase M56" evidence="3">
    <location>
        <begin position="45"/>
        <end position="280"/>
    </location>
</feature>
<evidence type="ECO:0000313" key="4">
    <source>
        <dbReference type="EMBL" id="KFE66560.1"/>
    </source>
</evidence>
<feature type="region of interest" description="Disordered" evidence="1">
    <location>
        <begin position="337"/>
        <end position="366"/>
    </location>
</feature>
<dbReference type="Gene3D" id="3.30.2010.10">
    <property type="entry name" value="Metalloproteases ('zincins'), catalytic domain"/>
    <property type="match status" value="1"/>
</dbReference>
<keyword evidence="2" id="KW-1133">Transmembrane helix</keyword>
<feature type="transmembrane region" description="Helical" evidence="2">
    <location>
        <begin position="113"/>
        <end position="131"/>
    </location>
</feature>
<proteinExistence type="predicted"/>
<keyword evidence="5" id="KW-1185">Reference proteome</keyword>
<dbReference type="RefSeq" id="WP_052420248.1">
    <property type="nucleotide sequence ID" value="NZ_JMCB01000010.1"/>
</dbReference>
<dbReference type="InterPro" id="IPR052173">
    <property type="entry name" value="Beta-lactam_resp_regulator"/>
</dbReference>
<keyword evidence="2" id="KW-0812">Transmembrane</keyword>
<keyword evidence="2" id="KW-0472">Membrane</keyword>
<sequence>MSSLEALWTHPVAEALGCALARFVWQGAAVALAVGALLACMGRRPAYERYALACLGLLVMAVLPVASFSSELAGAASGDSSGPAALGDGAVTGALLAPLATWVKGWLWTLRPWLMSAWLCGVLLLSLRTAWAWRQAQVLAREGTQQPEAEVTRALARMMERTRVSRPMRLLESIAVEVPTVVGLWKPLILVPPSTLTGLSVPQLEAVLAHELAHIRRHDYLVNLLQALVETVLFYHPAVWWLSARIREEREHCADDVAVECCGDAVMYSRALATLEQLRVRVPAPALAANGGSLLQRIQRLLAAPRGGAPLHPWRLAGSLAALMLLVVLGTARQSQATGAPSQSPAPEAAAAATPAAATPAPATHGEEAVPFNKLMTWPEQRFGDAPQFPGPVLPAQEPAGSVPPDYFFMTEQPSC</sequence>
<feature type="transmembrane region" description="Helical" evidence="2">
    <location>
        <begin position="20"/>
        <end position="38"/>
    </location>
</feature>
<dbReference type="PANTHER" id="PTHR34978">
    <property type="entry name" value="POSSIBLE SENSOR-TRANSDUCER PROTEIN BLAR"/>
    <property type="match status" value="1"/>
</dbReference>
<reference evidence="4 5" key="1">
    <citation type="submission" date="2014-04" db="EMBL/GenBank/DDBJ databases">
        <title>Genome assembly of Hyalangium minutum DSM 14724.</title>
        <authorList>
            <person name="Sharma G."/>
            <person name="Subramanian S."/>
        </authorList>
    </citation>
    <scope>NUCLEOTIDE SEQUENCE [LARGE SCALE GENOMIC DNA]</scope>
    <source>
        <strain evidence="4 5">DSM 14724</strain>
    </source>
</reference>
<feature type="compositionally biased region" description="Low complexity" evidence="1">
    <location>
        <begin position="345"/>
        <end position="364"/>
    </location>
</feature>
<dbReference type="InterPro" id="IPR008756">
    <property type="entry name" value="Peptidase_M56"/>
</dbReference>
<dbReference type="STRING" id="394096.DB31_1033"/>
<evidence type="ECO:0000256" key="2">
    <source>
        <dbReference type="SAM" id="Phobius"/>
    </source>
</evidence>
<feature type="region of interest" description="Disordered" evidence="1">
    <location>
        <begin position="383"/>
        <end position="404"/>
    </location>
</feature>
<gene>
    <name evidence="4" type="ORF">DB31_1033</name>
</gene>
<dbReference type="PATRIC" id="fig|394096.3.peg.5377"/>
<protein>
    <submittedName>
        <fullName evidence="4">Regulatory sensor-transducer, BlaR1/MecR1 family protein</fullName>
    </submittedName>
</protein>
<dbReference type="PANTHER" id="PTHR34978:SF3">
    <property type="entry name" value="SLR0241 PROTEIN"/>
    <property type="match status" value="1"/>
</dbReference>
<accession>A0A085WFU7</accession>
<dbReference type="EMBL" id="JMCB01000010">
    <property type="protein sequence ID" value="KFE66560.1"/>
    <property type="molecule type" value="Genomic_DNA"/>
</dbReference>
<comment type="caution">
    <text evidence="4">The sequence shown here is derived from an EMBL/GenBank/DDBJ whole genome shotgun (WGS) entry which is preliminary data.</text>
</comment>
<dbReference type="OrthoDB" id="15218at2"/>
<name>A0A085WFU7_9BACT</name>
<dbReference type="CDD" id="cd07341">
    <property type="entry name" value="M56_BlaR1_MecR1_like"/>
    <property type="match status" value="1"/>
</dbReference>
<evidence type="ECO:0000259" key="3">
    <source>
        <dbReference type="Pfam" id="PF05569"/>
    </source>
</evidence>
<organism evidence="4 5">
    <name type="scientific">Hyalangium minutum</name>
    <dbReference type="NCBI Taxonomy" id="394096"/>
    <lineage>
        <taxon>Bacteria</taxon>
        <taxon>Pseudomonadati</taxon>
        <taxon>Myxococcota</taxon>
        <taxon>Myxococcia</taxon>
        <taxon>Myxococcales</taxon>
        <taxon>Cystobacterineae</taxon>
        <taxon>Archangiaceae</taxon>
        <taxon>Hyalangium</taxon>
    </lineage>
</organism>
<dbReference type="AlphaFoldDB" id="A0A085WFU7"/>
<dbReference type="Pfam" id="PF05569">
    <property type="entry name" value="Peptidase_M56"/>
    <property type="match status" value="1"/>
</dbReference>
<dbReference type="Proteomes" id="UP000028725">
    <property type="component" value="Unassembled WGS sequence"/>
</dbReference>